<dbReference type="Proteomes" id="UP000239720">
    <property type="component" value="Unassembled WGS sequence"/>
</dbReference>
<proteinExistence type="predicted"/>
<accession>A0A2K9EMM5</accession>
<reference evidence="2 4" key="1">
    <citation type="submission" date="2017-12" db="EMBL/GenBank/DDBJ databases">
        <title>Complete genome sequence of Herbivorax saccincola GGR1, a novel Cellulosome-producing hydrolytic bacterium in a thermophilic biogas plant, established by Illumina and Nanopore MinION sequencing.</title>
        <authorList>
            <person name="Pechtl A."/>
            <person name="Ruckert C."/>
            <person name="Koeck D.E."/>
            <person name="Maus I."/>
            <person name="Winkler A."/>
            <person name="Kalinowski J."/>
            <person name="Puhler A."/>
            <person name="Schwarz W.W."/>
            <person name="Zverlov V.V."/>
            <person name="Schluter A."/>
            <person name="Liebl W."/>
        </authorList>
    </citation>
    <scope>NUCLEOTIDE SEQUENCE [LARGE SCALE GENOMIC DNA]</scope>
    <source>
        <strain evidence="2">GGR1</strain>
        <strain evidence="4">SR1</strain>
    </source>
</reference>
<evidence type="ECO:0000313" key="2">
    <source>
        <dbReference type="EMBL" id="AUG56700.1"/>
    </source>
</evidence>
<dbReference type="EMBL" id="NEMB01000003">
    <property type="protein sequence ID" value="PQQ66757.1"/>
    <property type="molecule type" value="Genomic_DNA"/>
</dbReference>
<gene>
    <name evidence="3" type="ORF">B9R14_08340</name>
    <name evidence="2" type="ORF">HVS_03775</name>
</gene>
<evidence type="ECO:0000259" key="1">
    <source>
        <dbReference type="Pfam" id="PF08279"/>
    </source>
</evidence>
<evidence type="ECO:0000313" key="4">
    <source>
        <dbReference type="Proteomes" id="UP000233534"/>
    </source>
</evidence>
<organism evidence="2 4">
    <name type="scientific">Acetivibrio saccincola</name>
    <dbReference type="NCBI Taxonomy" id="1677857"/>
    <lineage>
        <taxon>Bacteria</taxon>
        <taxon>Bacillati</taxon>
        <taxon>Bacillota</taxon>
        <taxon>Clostridia</taxon>
        <taxon>Eubacteriales</taxon>
        <taxon>Oscillospiraceae</taxon>
        <taxon>Acetivibrio</taxon>
    </lineage>
</organism>
<dbReference type="RefSeq" id="WP_101299378.1">
    <property type="nucleotide sequence ID" value="NZ_CP025197.1"/>
</dbReference>
<protein>
    <recommendedName>
        <fullName evidence="1">Helix-turn-helix type 11 domain-containing protein</fullName>
    </recommendedName>
</protein>
<dbReference type="Pfam" id="PF08279">
    <property type="entry name" value="HTH_11"/>
    <property type="match status" value="1"/>
</dbReference>
<name>A0A2K9EMM5_9FIRM</name>
<evidence type="ECO:0000313" key="3">
    <source>
        <dbReference type="EMBL" id="PQQ66757.1"/>
    </source>
</evidence>
<dbReference type="InterPro" id="IPR013196">
    <property type="entry name" value="HTH_11"/>
</dbReference>
<dbReference type="Proteomes" id="UP000233534">
    <property type="component" value="Chromosome"/>
</dbReference>
<feature type="domain" description="Helix-turn-helix type 11" evidence="1">
    <location>
        <begin position="9"/>
        <end position="39"/>
    </location>
</feature>
<dbReference type="KEGG" id="hsc:HVS_03775"/>
<dbReference type="AlphaFoldDB" id="A0A2K9EMM5"/>
<keyword evidence="4" id="KW-1185">Reference proteome</keyword>
<evidence type="ECO:0000313" key="5">
    <source>
        <dbReference type="Proteomes" id="UP000239720"/>
    </source>
</evidence>
<dbReference type="EMBL" id="CP025197">
    <property type="protein sequence ID" value="AUG56700.1"/>
    <property type="molecule type" value="Genomic_DNA"/>
</dbReference>
<sequence>MSQVGNALNMLILLKSRGKMKAKELADILEVKERTIRRYKEDLMCKFSN</sequence>
<dbReference type="OrthoDB" id="9767131at2"/>
<reference evidence="3 5" key="2">
    <citation type="journal article" date="2018" name="Syst. Appl. Microbiol.">
        <title>Characterization and high-quality draft genome sequence of Herbivorax saccincola A7, an anaerobic, alkaliphilic, thermophilic, cellulolytic, and xylanolytic bacterium.</title>
        <authorList>
            <person name="Aikawa S."/>
            <person name="Baramee S."/>
            <person name="Sermsathanaswadi J."/>
            <person name="Thianheng P."/>
            <person name="Tachaapaikoon C."/>
            <person name="Shikata A."/>
            <person name="Waeonukul R."/>
            <person name="Pason P."/>
            <person name="Ratanakhanokchai K."/>
            <person name="Kosugi A."/>
        </authorList>
    </citation>
    <scope>NUCLEOTIDE SEQUENCE [LARGE SCALE GENOMIC DNA]</scope>
    <source>
        <strain evidence="3 5">A7</strain>
    </source>
</reference>